<dbReference type="AlphaFoldDB" id="A0A9D4UR67"/>
<dbReference type="Proteomes" id="UP000886520">
    <property type="component" value="Chromosome 12"/>
</dbReference>
<dbReference type="EMBL" id="JABFUD020000012">
    <property type="protein sequence ID" value="KAI5072226.1"/>
    <property type="molecule type" value="Genomic_DNA"/>
</dbReference>
<evidence type="ECO:0000313" key="2">
    <source>
        <dbReference type="Proteomes" id="UP000886520"/>
    </source>
</evidence>
<sequence length="106" mass="11866">MANYRRCPSPAKRESFLYPYQGLDLWGNDTGAKAYIEGFLQKRTQKLSTCLVSQSLSRKGRGLSVPCKNVANKAKGKLKKYGICSLVYVIDTREPGIVNVCIFPFL</sequence>
<comment type="caution">
    <text evidence="1">The sequence shown here is derived from an EMBL/GenBank/DDBJ whole genome shotgun (WGS) entry which is preliminary data.</text>
</comment>
<accession>A0A9D4UR67</accession>
<gene>
    <name evidence="1" type="ORF">GOP47_0012332</name>
</gene>
<reference evidence="1" key="1">
    <citation type="submission" date="2021-01" db="EMBL/GenBank/DDBJ databases">
        <title>Adiantum capillus-veneris genome.</title>
        <authorList>
            <person name="Fang Y."/>
            <person name="Liao Q."/>
        </authorList>
    </citation>
    <scope>NUCLEOTIDE SEQUENCE</scope>
    <source>
        <strain evidence="1">H3</strain>
        <tissue evidence="1">Leaf</tissue>
    </source>
</reference>
<organism evidence="1 2">
    <name type="scientific">Adiantum capillus-veneris</name>
    <name type="common">Maidenhair fern</name>
    <dbReference type="NCBI Taxonomy" id="13818"/>
    <lineage>
        <taxon>Eukaryota</taxon>
        <taxon>Viridiplantae</taxon>
        <taxon>Streptophyta</taxon>
        <taxon>Embryophyta</taxon>
        <taxon>Tracheophyta</taxon>
        <taxon>Polypodiopsida</taxon>
        <taxon>Polypodiidae</taxon>
        <taxon>Polypodiales</taxon>
        <taxon>Pteridineae</taxon>
        <taxon>Pteridaceae</taxon>
        <taxon>Vittarioideae</taxon>
        <taxon>Adiantum</taxon>
    </lineage>
</organism>
<evidence type="ECO:0000313" key="1">
    <source>
        <dbReference type="EMBL" id="KAI5072226.1"/>
    </source>
</evidence>
<keyword evidence="2" id="KW-1185">Reference proteome</keyword>
<protein>
    <submittedName>
        <fullName evidence="1">Uncharacterized protein</fullName>
    </submittedName>
</protein>
<proteinExistence type="predicted"/>
<name>A0A9D4UR67_ADICA</name>